<feature type="domain" description="Caprin-1 dimerization" evidence="10">
    <location>
        <begin position="128"/>
        <end position="243"/>
    </location>
</feature>
<feature type="compositionally biased region" description="Polar residues" evidence="8">
    <location>
        <begin position="536"/>
        <end position="564"/>
    </location>
</feature>
<evidence type="ECO:0000256" key="7">
    <source>
        <dbReference type="SAM" id="Coils"/>
    </source>
</evidence>
<dbReference type="InterPro" id="IPR041637">
    <property type="entry name" value="Caprin-1_dimer"/>
</dbReference>
<dbReference type="GO" id="GO:0030154">
    <property type="term" value="P:cell differentiation"/>
    <property type="evidence" value="ECO:0007669"/>
    <property type="project" value="UniProtKB-KW"/>
</dbReference>
<evidence type="ECO:0000256" key="2">
    <source>
        <dbReference type="ARBA" id="ARBA00007950"/>
    </source>
</evidence>
<dbReference type="Pfam" id="PF18293">
    <property type="entry name" value="Caprin-1_dimer"/>
    <property type="match status" value="1"/>
</dbReference>
<feature type="compositionally biased region" description="Polar residues" evidence="8">
    <location>
        <begin position="414"/>
        <end position="460"/>
    </location>
</feature>
<accession>A0A8C5NJV7</accession>
<evidence type="ECO:0000259" key="10">
    <source>
        <dbReference type="Pfam" id="PF18293"/>
    </source>
</evidence>
<keyword evidence="7" id="KW-0175">Coiled coil</keyword>
<dbReference type="InterPro" id="IPR022070">
    <property type="entry name" value="Caprin-1_C"/>
</dbReference>
<feature type="region of interest" description="Disordered" evidence="8">
    <location>
        <begin position="413"/>
        <end position="460"/>
    </location>
</feature>
<evidence type="ECO:0000259" key="9">
    <source>
        <dbReference type="Pfam" id="PF12287"/>
    </source>
</evidence>
<keyword evidence="12" id="KW-1185">Reference proteome</keyword>
<feature type="region of interest" description="Disordered" evidence="8">
    <location>
        <begin position="531"/>
        <end position="668"/>
    </location>
</feature>
<evidence type="ECO:0000256" key="3">
    <source>
        <dbReference type="ARBA" id="ARBA00022490"/>
    </source>
</evidence>
<evidence type="ECO:0000256" key="6">
    <source>
        <dbReference type="ARBA" id="ARBA00023193"/>
    </source>
</evidence>
<feature type="compositionally biased region" description="Acidic residues" evidence="8">
    <location>
        <begin position="267"/>
        <end position="286"/>
    </location>
</feature>
<protein>
    <submittedName>
        <fullName evidence="11">Cell cycle associated protein 1</fullName>
    </submittedName>
</protein>
<feature type="coiled-coil region" evidence="7">
    <location>
        <begin position="57"/>
        <end position="84"/>
    </location>
</feature>
<keyword evidence="4" id="KW-0221">Differentiation</keyword>
<keyword evidence="6" id="KW-0652">Protein synthesis inhibitor</keyword>
<feature type="compositionally biased region" description="Polar residues" evidence="8">
    <location>
        <begin position="622"/>
        <end position="634"/>
    </location>
</feature>
<reference evidence="11" key="2">
    <citation type="submission" date="2025-09" db="UniProtKB">
        <authorList>
            <consortium name="Ensembl"/>
        </authorList>
    </citation>
    <scope>IDENTIFICATION</scope>
</reference>
<feature type="compositionally biased region" description="Polar residues" evidence="8">
    <location>
        <begin position="601"/>
        <end position="615"/>
    </location>
</feature>
<sequence>MPSATNSTMASSTTGSSTGKAGPGSEAVPAAAAPQAAAGVNITTVQTEAMKQILGVIDKKLRNLEKKKSKLDDYQERMNKGERLNQDQLDAVSKYQEVTNNLEFAKELQRSFMALSQDIQKTIKKTARREQLMREEAEQKRLKTVLELQFILEKLGDDEVRSDLKQGSNGVPVLTEEELTMLDEFYKLVYPERDMNMRLNEQYEQASVHLWDLLEGKEKPVCGTTYKALKEVVERILQTSYFDSTHNHQNGLCEEEEAAPAPAVEDTAAEAEPDPAEEFTEPTEVESTEYVNRQFMAETQFSSSEKEQVDEWTVETVEVVNSLQQQTQATSPPVPEPHALTAVAQADPLVRRQRVQDLMAQMQGPYNFMQDSMLEFENQTLDPAIVSAQPMNPAQSLDMPQMVCPPVHAESRLAQPTQVSVQPEATQASMSLNADQTPSSSSLPTASQPQVFQAGSSKPLHSSGINVNAAPFQSMQTVFNMNAPVPPVNEPETLKQQNQYQASYNQSFSNQPHQVEQSDLQQEQLQTVVGTYHGSPDQSHQVAGNHQQPPQQSSGFPRNSQPYYNSRGVSRGGSRGARGLMNGYRGPANGFRGGYDGYRPSFSNTPNSGYTQPQFNAPRDYSNYQRDGYQQNFKRGSGQSGPRGAPRGRGGPPRPNRGMPQMNAQQVN</sequence>
<comment type="subcellular location">
    <subcellularLocation>
        <location evidence="1">Cytoplasm</location>
    </subcellularLocation>
</comment>
<evidence type="ECO:0000313" key="11">
    <source>
        <dbReference type="Ensembl" id="ENSJHYP00000004592.1"/>
    </source>
</evidence>
<dbReference type="GO" id="GO:0005737">
    <property type="term" value="C:cytoplasm"/>
    <property type="evidence" value="ECO:0007669"/>
    <property type="project" value="UniProtKB-SubCell"/>
</dbReference>
<proteinExistence type="inferred from homology"/>
<dbReference type="GO" id="GO:0003723">
    <property type="term" value="F:RNA binding"/>
    <property type="evidence" value="ECO:0007669"/>
    <property type="project" value="UniProtKB-KW"/>
</dbReference>
<comment type="similarity">
    <text evidence="2">Belongs to the caprin family.</text>
</comment>
<evidence type="ECO:0000256" key="4">
    <source>
        <dbReference type="ARBA" id="ARBA00022782"/>
    </source>
</evidence>
<dbReference type="Ensembl" id="ENSJHYT00000005660.1">
    <property type="protein sequence ID" value="ENSJHYP00000004592.1"/>
    <property type="gene ID" value="ENSJHYG00000003786.1"/>
</dbReference>
<reference evidence="11" key="1">
    <citation type="submission" date="2025-08" db="UniProtKB">
        <authorList>
            <consortium name="Ensembl"/>
        </authorList>
    </citation>
    <scope>IDENTIFICATION</scope>
</reference>
<keyword evidence="5" id="KW-0694">RNA-binding</keyword>
<keyword evidence="3" id="KW-0963">Cytoplasm</keyword>
<feature type="region of interest" description="Disordered" evidence="8">
    <location>
        <begin position="481"/>
        <end position="500"/>
    </location>
</feature>
<dbReference type="Proteomes" id="UP000694408">
    <property type="component" value="Unplaced"/>
</dbReference>
<feature type="region of interest" description="Disordered" evidence="8">
    <location>
        <begin position="1"/>
        <end position="28"/>
    </location>
</feature>
<evidence type="ECO:0000256" key="1">
    <source>
        <dbReference type="ARBA" id="ARBA00004496"/>
    </source>
</evidence>
<dbReference type="OMA" id="GNNHWNS"/>
<feature type="compositionally biased region" description="Low complexity" evidence="8">
    <location>
        <begin position="656"/>
        <end position="668"/>
    </location>
</feature>
<feature type="compositionally biased region" description="Low complexity" evidence="8">
    <location>
        <begin position="635"/>
        <end position="645"/>
    </location>
</feature>
<dbReference type="Pfam" id="PF12287">
    <property type="entry name" value="Caprin-1_C"/>
    <property type="match status" value="1"/>
</dbReference>
<dbReference type="PANTHER" id="PTHR22922:SF3">
    <property type="entry name" value="CAPRIN-1"/>
    <property type="match status" value="1"/>
</dbReference>
<feature type="domain" description="Cytoplasmic activation/proliferation-associated protein-1 C term" evidence="9">
    <location>
        <begin position="426"/>
        <end position="644"/>
    </location>
</feature>
<dbReference type="AlphaFoldDB" id="A0A8C5NJV7"/>
<evidence type="ECO:0000256" key="5">
    <source>
        <dbReference type="ARBA" id="ARBA00022884"/>
    </source>
</evidence>
<dbReference type="InterPro" id="IPR028816">
    <property type="entry name" value="Caprin"/>
</dbReference>
<dbReference type="PANTHER" id="PTHR22922">
    <property type="entry name" value="GPI-ANCHORED PROTEIN P137"/>
    <property type="match status" value="1"/>
</dbReference>
<feature type="region of interest" description="Disordered" evidence="8">
    <location>
        <begin position="256"/>
        <end position="286"/>
    </location>
</feature>
<organism evidence="11 12">
    <name type="scientific">Junco hyemalis</name>
    <name type="common">Dark-eyed junco</name>
    <dbReference type="NCBI Taxonomy" id="40217"/>
    <lineage>
        <taxon>Eukaryota</taxon>
        <taxon>Metazoa</taxon>
        <taxon>Chordata</taxon>
        <taxon>Craniata</taxon>
        <taxon>Vertebrata</taxon>
        <taxon>Euteleostomi</taxon>
        <taxon>Archelosauria</taxon>
        <taxon>Archosauria</taxon>
        <taxon>Dinosauria</taxon>
        <taxon>Saurischia</taxon>
        <taxon>Theropoda</taxon>
        <taxon>Coelurosauria</taxon>
        <taxon>Aves</taxon>
        <taxon>Neognathae</taxon>
        <taxon>Neoaves</taxon>
        <taxon>Telluraves</taxon>
        <taxon>Australaves</taxon>
        <taxon>Passeriformes</taxon>
        <taxon>Passerellidae</taxon>
        <taxon>Junco</taxon>
    </lineage>
</organism>
<evidence type="ECO:0000256" key="8">
    <source>
        <dbReference type="SAM" id="MobiDB-lite"/>
    </source>
</evidence>
<dbReference type="GO" id="GO:0017148">
    <property type="term" value="P:negative regulation of translation"/>
    <property type="evidence" value="ECO:0007669"/>
    <property type="project" value="UniProtKB-KW"/>
</dbReference>
<evidence type="ECO:0000313" key="12">
    <source>
        <dbReference type="Proteomes" id="UP000694408"/>
    </source>
</evidence>
<name>A0A8C5NJV7_JUNHY</name>